<evidence type="ECO:0000313" key="3">
    <source>
        <dbReference type="Proteomes" id="UP000326950"/>
    </source>
</evidence>
<organism evidence="2 3">
    <name type="scientific">Aspergillus tamarii</name>
    <dbReference type="NCBI Taxonomy" id="41984"/>
    <lineage>
        <taxon>Eukaryota</taxon>
        <taxon>Fungi</taxon>
        <taxon>Dikarya</taxon>
        <taxon>Ascomycota</taxon>
        <taxon>Pezizomycotina</taxon>
        <taxon>Eurotiomycetes</taxon>
        <taxon>Eurotiomycetidae</taxon>
        <taxon>Eurotiales</taxon>
        <taxon>Aspergillaceae</taxon>
        <taxon>Aspergillus</taxon>
        <taxon>Aspergillus subgen. Circumdati</taxon>
    </lineage>
</organism>
<dbReference type="AlphaFoldDB" id="A0A5N6UFD6"/>
<proteinExistence type="predicted"/>
<evidence type="ECO:0000313" key="2">
    <source>
        <dbReference type="EMBL" id="KAE8157290.1"/>
    </source>
</evidence>
<dbReference type="Proteomes" id="UP000326950">
    <property type="component" value="Unassembled WGS sequence"/>
</dbReference>
<keyword evidence="1" id="KW-0812">Transmembrane</keyword>
<dbReference type="EMBL" id="ML738728">
    <property type="protein sequence ID" value="KAE8157290.1"/>
    <property type="molecule type" value="Genomic_DNA"/>
</dbReference>
<name>A0A5N6UFD6_ASPTM</name>
<reference evidence="2 3" key="1">
    <citation type="submission" date="2019-04" db="EMBL/GenBank/DDBJ databases">
        <title>Friends and foes A comparative genomics study of 23 Aspergillus species from section Flavi.</title>
        <authorList>
            <consortium name="DOE Joint Genome Institute"/>
            <person name="Kjaerbolling I."/>
            <person name="Vesth T."/>
            <person name="Frisvad J.C."/>
            <person name="Nybo J.L."/>
            <person name="Theobald S."/>
            <person name="Kildgaard S."/>
            <person name="Isbrandt T."/>
            <person name="Kuo A."/>
            <person name="Sato A."/>
            <person name="Lyhne E.K."/>
            <person name="Kogle M.E."/>
            <person name="Wiebenga A."/>
            <person name="Kun R.S."/>
            <person name="Lubbers R.J."/>
            <person name="Makela M.R."/>
            <person name="Barry K."/>
            <person name="Chovatia M."/>
            <person name="Clum A."/>
            <person name="Daum C."/>
            <person name="Haridas S."/>
            <person name="He G."/>
            <person name="LaButti K."/>
            <person name="Lipzen A."/>
            <person name="Mondo S."/>
            <person name="Riley R."/>
            <person name="Salamov A."/>
            <person name="Simmons B.A."/>
            <person name="Magnuson J.K."/>
            <person name="Henrissat B."/>
            <person name="Mortensen U.H."/>
            <person name="Larsen T.O."/>
            <person name="Devries R.P."/>
            <person name="Grigoriev I.V."/>
            <person name="Machida M."/>
            <person name="Baker S.E."/>
            <person name="Andersen M.R."/>
        </authorList>
    </citation>
    <scope>NUCLEOTIDE SEQUENCE [LARGE SCALE GENOMIC DNA]</scope>
    <source>
        <strain evidence="2 3">CBS 117626</strain>
    </source>
</reference>
<evidence type="ECO:0000256" key="1">
    <source>
        <dbReference type="SAM" id="Phobius"/>
    </source>
</evidence>
<keyword evidence="3" id="KW-1185">Reference proteome</keyword>
<protein>
    <submittedName>
        <fullName evidence="2">Uncharacterized protein</fullName>
    </submittedName>
</protein>
<feature type="transmembrane region" description="Helical" evidence="1">
    <location>
        <begin position="12"/>
        <end position="32"/>
    </location>
</feature>
<feature type="transmembrane region" description="Helical" evidence="1">
    <location>
        <begin position="44"/>
        <end position="62"/>
    </location>
</feature>
<gene>
    <name evidence="2" type="ORF">BDV40DRAFT_278736</name>
</gene>
<keyword evidence="1" id="KW-0472">Membrane</keyword>
<accession>A0A5N6UFD6</accession>
<keyword evidence="1" id="KW-1133">Transmembrane helix</keyword>
<sequence>MNLEVRREDNIDFLLLVLFGGLYHGTLLYLSVLTEIIYYPLAKHLGTIPLGFLFYVLIFNLITSTQVTEEATCIPWH</sequence>